<sequence length="481" mass="53730">MQWPDLKLLPSAWRQLEAEIDSTKNTQSDQVLEKIELATFTQRVKDTLTLRQTTLFKKNKAIERRQEKQLDIAINQIDQKNKKYILTDIEFSLRNGTILKNETPEHSGILLAPHVIAELGVLPLIPYFTLIDSQNRSWHFKPESAGESDIELHDESPTPGEIIIKLPRPQTAHMAEMIRPNAALAEEAISGTLPLAYGPYFVCLAPAPGSSETWQEIPLPKPSRFGTPEKLFEALSTGLTLFSNSKNLSVNINADVLRKLTYSTFAAKTDTLEMVAARHEEEVRYLEADAILWHGLNANPATGGKSFKLLDTAYTKVLSKLPNEEHRRARLLTQDKYHGCSVNKKLAELVRTSSTGPSSSHPVRLNPVLDRILSRHLKELLNLLKAGHLSSEELTKSLTEGGIESLKSTLDLVSCSLALSTLRIQIRKQIFPIPVSSASTDLVPNTATAVDGTMEMKSQRQSESQRGQLWNKFFSKKGTKK</sequence>
<accession>A0A840RM20</accession>
<comment type="caution">
    <text evidence="1">The sequence shown here is derived from an EMBL/GenBank/DDBJ whole genome shotgun (WGS) entry which is preliminary data.</text>
</comment>
<dbReference type="RefSeq" id="WP_168055104.1">
    <property type="nucleotide sequence ID" value="NZ_JAAOZT010000006.1"/>
</dbReference>
<dbReference type="EMBL" id="JACHHQ010000002">
    <property type="protein sequence ID" value="MBB5199347.1"/>
    <property type="molecule type" value="Genomic_DNA"/>
</dbReference>
<keyword evidence="2" id="KW-1185">Reference proteome</keyword>
<dbReference type="Proteomes" id="UP000571084">
    <property type="component" value="Unassembled WGS sequence"/>
</dbReference>
<name>A0A840RM20_9BURK</name>
<proteinExistence type="predicted"/>
<evidence type="ECO:0000313" key="1">
    <source>
        <dbReference type="EMBL" id="MBB5199347.1"/>
    </source>
</evidence>
<protein>
    <submittedName>
        <fullName evidence="1">Uncharacterized protein</fullName>
    </submittedName>
</protein>
<dbReference type="AlphaFoldDB" id="A0A840RM20"/>
<evidence type="ECO:0000313" key="2">
    <source>
        <dbReference type="Proteomes" id="UP000571084"/>
    </source>
</evidence>
<organism evidence="1 2">
    <name type="scientific">Glaciimonas immobilis</name>
    <dbReference type="NCBI Taxonomy" id="728004"/>
    <lineage>
        <taxon>Bacteria</taxon>
        <taxon>Pseudomonadati</taxon>
        <taxon>Pseudomonadota</taxon>
        <taxon>Betaproteobacteria</taxon>
        <taxon>Burkholderiales</taxon>
        <taxon>Oxalobacteraceae</taxon>
        <taxon>Glaciimonas</taxon>
    </lineage>
</organism>
<reference evidence="1 2" key="1">
    <citation type="submission" date="2020-08" db="EMBL/GenBank/DDBJ databases">
        <title>Genomic Encyclopedia of Type Strains, Phase IV (KMG-IV): sequencing the most valuable type-strain genomes for metagenomic binning, comparative biology and taxonomic classification.</title>
        <authorList>
            <person name="Goeker M."/>
        </authorList>
    </citation>
    <scope>NUCLEOTIDE SEQUENCE [LARGE SCALE GENOMIC DNA]</scope>
    <source>
        <strain evidence="1 2">DSM 23240</strain>
    </source>
</reference>
<gene>
    <name evidence="1" type="ORF">HNR39_001174</name>
</gene>